<dbReference type="AlphaFoldDB" id="A0A6S6SB67"/>
<keyword evidence="1" id="KW-0472">Membrane</keyword>
<evidence type="ECO:0000313" key="2">
    <source>
        <dbReference type="EMBL" id="CAA6800433.1"/>
    </source>
</evidence>
<keyword evidence="1" id="KW-1133">Transmembrane helix</keyword>
<name>A0A6S6SB67_9BACT</name>
<dbReference type="EMBL" id="CACVAP010000030">
    <property type="protein sequence ID" value="CAA6800433.1"/>
    <property type="molecule type" value="Genomic_DNA"/>
</dbReference>
<organism evidence="2">
    <name type="scientific">uncultured Sulfurovum sp</name>
    <dbReference type="NCBI Taxonomy" id="269237"/>
    <lineage>
        <taxon>Bacteria</taxon>
        <taxon>Pseudomonadati</taxon>
        <taxon>Campylobacterota</taxon>
        <taxon>Epsilonproteobacteria</taxon>
        <taxon>Campylobacterales</taxon>
        <taxon>Sulfurovaceae</taxon>
        <taxon>Sulfurovum</taxon>
        <taxon>environmental samples</taxon>
    </lineage>
</organism>
<evidence type="ECO:0000256" key="1">
    <source>
        <dbReference type="SAM" id="Phobius"/>
    </source>
</evidence>
<reference evidence="2" key="1">
    <citation type="submission" date="2020-01" db="EMBL/GenBank/DDBJ databases">
        <authorList>
            <person name="Meier V. D."/>
            <person name="Meier V D."/>
        </authorList>
    </citation>
    <scope>NUCLEOTIDE SEQUENCE</scope>
    <source>
        <strain evidence="2">HLG_WM_MAG_06</strain>
    </source>
</reference>
<protein>
    <submittedName>
        <fullName evidence="2">Uncharacterized protein</fullName>
    </submittedName>
</protein>
<keyword evidence="1" id="KW-0812">Transmembrane</keyword>
<proteinExistence type="predicted"/>
<feature type="transmembrane region" description="Helical" evidence="1">
    <location>
        <begin position="33"/>
        <end position="50"/>
    </location>
</feature>
<sequence>MTKNCNLLKLYVCSVEKLGFDDMKGEDMQKIKWIIYSILFLGAGSLYANADNTSLQLTEKEVLKEYESILGDEDLMEDFDNDYIDFI</sequence>
<accession>A0A6S6SB67</accession>
<gene>
    <name evidence="2" type="ORF">HELGO_WM12242</name>
</gene>